<feature type="domain" description="TF-B3" evidence="6">
    <location>
        <begin position="3"/>
        <end position="109"/>
    </location>
</feature>
<evidence type="ECO:0000256" key="2">
    <source>
        <dbReference type="ARBA" id="ARBA00023015"/>
    </source>
</evidence>
<keyword evidence="5" id="KW-0539">Nucleus</keyword>
<evidence type="ECO:0000313" key="7">
    <source>
        <dbReference type="EMBL" id="GMI87916.1"/>
    </source>
</evidence>
<reference evidence="7" key="1">
    <citation type="submission" date="2023-05" db="EMBL/GenBank/DDBJ databases">
        <title>Genome and transcriptome analyses reveal genes involved in the formation of fine ridges on petal epidermal cells in Hibiscus trionum.</title>
        <authorList>
            <person name="Koshimizu S."/>
            <person name="Masuda S."/>
            <person name="Ishii T."/>
            <person name="Shirasu K."/>
            <person name="Hoshino A."/>
            <person name="Arita M."/>
        </authorList>
    </citation>
    <scope>NUCLEOTIDE SEQUENCE</scope>
    <source>
        <strain evidence="7">Hamamatsu line</strain>
    </source>
</reference>
<evidence type="ECO:0000256" key="5">
    <source>
        <dbReference type="ARBA" id="ARBA00023242"/>
    </source>
</evidence>
<organism evidence="7 8">
    <name type="scientific">Hibiscus trionum</name>
    <name type="common">Flower of an hour</name>
    <dbReference type="NCBI Taxonomy" id="183268"/>
    <lineage>
        <taxon>Eukaryota</taxon>
        <taxon>Viridiplantae</taxon>
        <taxon>Streptophyta</taxon>
        <taxon>Embryophyta</taxon>
        <taxon>Tracheophyta</taxon>
        <taxon>Spermatophyta</taxon>
        <taxon>Magnoliopsida</taxon>
        <taxon>eudicotyledons</taxon>
        <taxon>Gunneridae</taxon>
        <taxon>Pentapetalae</taxon>
        <taxon>rosids</taxon>
        <taxon>malvids</taxon>
        <taxon>Malvales</taxon>
        <taxon>Malvaceae</taxon>
        <taxon>Malvoideae</taxon>
        <taxon>Hibiscus</taxon>
    </lineage>
</organism>
<gene>
    <name evidence="7" type="ORF">HRI_002460900</name>
</gene>
<dbReference type="GO" id="GO:0005634">
    <property type="term" value="C:nucleus"/>
    <property type="evidence" value="ECO:0007669"/>
    <property type="project" value="UniProtKB-SubCell"/>
</dbReference>
<dbReference type="Proteomes" id="UP001165190">
    <property type="component" value="Unassembled WGS sequence"/>
</dbReference>
<dbReference type="InterPro" id="IPR044800">
    <property type="entry name" value="LEC2-like"/>
</dbReference>
<dbReference type="PANTHER" id="PTHR31140:SF145">
    <property type="entry name" value="TF-B3 DOMAIN-CONTAINING PROTEIN"/>
    <property type="match status" value="1"/>
</dbReference>
<evidence type="ECO:0000256" key="4">
    <source>
        <dbReference type="ARBA" id="ARBA00023163"/>
    </source>
</evidence>
<protein>
    <recommendedName>
        <fullName evidence="6">TF-B3 domain-containing protein</fullName>
    </recommendedName>
</protein>
<proteinExistence type="predicted"/>
<keyword evidence="3" id="KW-0238">DNA-binding</keyword>
<dbReference type="Pfam" id="PF02362">
    <property type="entry name" value="B3"/>
    <property type="match status" value="1"/>
</dbReference>
<evidence type="ECO:0000313" key="8">
    <source>
        <dbReference type="Proteomes" id="UP001165190"/>
    </source>
</evidence>
<dbReference type="EMBL" id="BSYR01000022">
    <property type="protein sequence ID" value="GMI87916.1"/>
    <property type="molecule type" value="Genomic_DNA"/>
</dbReference>
<comment type="subcellular location">
    <subcellularLocation>
        <location evidence="1">Nucleus</location>
    </subcellularLocation>
</comment>
<comment type="caution">
    <text evidence="7">The sequence shown here is derived from an EMBL/GenBank/DDBJ whole genome shotgun (WGS) entry which is preliminary data.</text>
</comment>
<dbReference type="CDD" id="cd10017">
    <property type="entry name" value="B3_DNA"/>
    <property type="match status" value="1"/>
</dbReference>
<dbReference type="PANTHER" id="PTHR31140">
    <property type="entry name" value="B3 DOMAIN-CONTAINING TRANSCRIPTION FACTOR ABI3"/>
    <property type="match status" value="1"/>
</dbReference>
<dbReference type="InterPro" id="IPR015300">
    <property type="entry name" value="DNA-bd_pseudobarrel_sf"/>
</dbReference>
<evidence type="ECO:0000256" key="1">
    <source>
        <dbReference type="ARBA" id="ARBA00004123"/>
    </source>
</evidence>
<sequence>MGPIVLKKLGKTDIEKRMTLPSKSLKCFPPLTGDKHTVDFLVRDECGRVWKFRIYTRKKNTKYPKPVLTKGWREFVCSKRLGVGDRVAFYMEKEEAESVKYRVKVEKAVKIFGAVFWP</sequence>
<dbReference type="SUPFAM" id="SSF101936">
    <property type="entry name" value="DNA-binding pseudobarrel domain"/>
    <property type="match status" value="1"/>
</dbReference>
<evidence type="ECO:0000259" key="6">
    <source>
        <dbReference type="PROSITE" id="PS50863"/>
    </source>
</evidence>
<accession>A0A9W7I2V1</accession>
<dbReference type="GO" id="GO:0003700">
    <property type="term" value="F:DNA-binding transcription factor activity"/>
    <property type="evidence" value="ECO:0007669"/>
    <property type="project" value="InterPro"/>
</dbReference>
<dbReference type="AlphaFoldDB" id="A0A9W7I2V1"/>
<dbReference type="InterPro" id="IPR003340">
    <property type="entry name" value="B3_DNA-bd"/>
</dbReference>
<name>A0A9W7I2V1_HIBTR</name>
<evidence type="ECO:0000256" key="3">
    <source>
        <dbReference type="ARBA" id="ARBA00023125"/>
    </source>
</evidence>
<keyword evidence="8" id="KW-1185">Reference proteome</keyword>
<dbReference type="GO" id="GO:0003677">
    <property type="term" value="F:DNA binding"/>
    <property type="evidence" value="ECO:0007669"/>
    <property type="project" value="UniProtKB-KW"/>
</dbReference>
<dbReference type="Gene3D" id="2.40.330.10">
    <property type="entry name" value="DNA-binding pseudobarrel domain"/>
    <property type="match status" value="1"/>
</dbReference>
<dbReference type="PROSITE" id="PS50863">
    <property type="entry name" value="B3"/>
    <property type="match status" value="1"/>
</dbReference>
<dbReference type="SMART" id="SM01019">
    <property type="entry name" value="B3"/>
    <property type="match status" value="1"/>
</dbReference>
<keyword evidence="2" id="KW-0805">Transcription regulation</keyword>
<keyword evidence="4" id="KW-0804">Transcription</keyword>
<dbReference type="OrthoDB" id="954231at2759"/>